<organism evidence="1 2">
    <name type="scientific">Rhizopus microsporus</name>
    <dbReference type="NCBI Taxonomy" id="58291"/>
    <lineage>
        <taxon>Eukaryota</taxon>
        <taxon>Fungi</taxon>
        <taxon>Fungi incertae sedis</taxon>
        <taxon>Mucoromycota</taxon>
        <taxon>Mucoromycotina</taxon>
        <taxon>Mucoromycetes</taxon>
        <taxon>Mucorales</taxon>
        <taxon>Mucorineae</taxon>
        <taxon>Rhizopodaceae</taxon>
        <taxon>Rhizopus</taxon>
    </lineage>
</organism>
<dbReference type="Proteomes" id="UP000242381">
    <property type="component" value="Unassembled WGS sequence"/>
</dbReference>
<name>A0A1X0S6S1_RHIZD</name>
<reference evidence="1 2" key="1">
    <citation type="journal article" date="2016" name="Proc. Natl. Acad. Sci. U.S.A.">
        <title>Lipid metabolic changes in an early divergent fungus govern the establishment of a mutualistic symbiosis with endobacteria.</title>
        <authorList>
            <person name="Lastovetsky O.A."/>
            <person name="Gaspar M.L."/>
            <person name="Mondo S.J."/>
            <person name="LaButti K.M."/>
            <person name="Sandor L."/>
            <person name="Grigoriev I.V."/>
            <person name="Henry S.A."/>
            <person name="Pawlowska T.E."/>
        </authorList>
    </citation>
    <scope>NUCLEOTIDE SEQUENCE [LARGE SCALE GENOMIC DNA]</scope>
    <source>
        <strain evidence="1 2">ATCC 11559</strain>
    </source>
</reference>
<dbReference type="VEuPathDB" id="FungiDB:BCV72DRAFT_316234"/>
<dbReference type="EMBL" id="KV921303">
    <property type="protein sequence ID" value="ORE19869.1"/>
    <property type="molecule type" value="Genomic_DNA"/>
</dbReference>
<protein>
    <submittedName>
        <fullName evidence="1">Uncharacterized protein</fullName>
    </submittedName>
</protein>
<proteinExistence type="predicted"/>
<evidence type="ECO:0000313" key="1">
    <source>
        <dbReference type="EMBL" id="ORE19869.1"/>
    </source>
</evidence>
<evidence type="ECO:0000313" key="2">
    <source>
        <dbReference type="Proteomes" id="UP000242381"/>
    </source>
</evidence>
<sequence length="165" mass="19319">MSAPDRFDSASFWMPSYTHWKIPYSTRKFNAVPIPIVKVLLDQLRFLKHKDYDLLTQPRYPPLALPGSLLLRPQYWQTFWSLAIPSMAFTPWFRLLHGYIHTAALQHTWNPSVTTSPLCRLCQQRDVSTSLRPNHSRYGRSLFFGAGISAVWKYHCNCQQFRFGI</sequence>
<gene>
    <name evidence="1" type="ORF">BCV71DRAFT_282245</name>
</gene>
<dbReference type="AlphaFoldDB" id="A0A1X0S6S1"/>
<accession>A0A1X0S6S1</accession>